<organism evidence="7 8">
    <name type="scientific">Amblyomma americanum</name>
    <name type="common">Lone star tick</name>
    <dbReference type="NCBI Taxonomy" id="6943"/>
    <lineage>
        <taxon>Eukaryota</taxon>
        <taxon>Metazoa</taxon>
        <taxon>Ecdysozoa</taxon>
        <taxon>Arthropoda</taxon>
        <taxon>Chelicerata</taxon>
        <taxon>Arachnida</taxon>
        <taxon>Acari</taxon>
        <taxon>Parasitiformes</taxon>
        <taxon>Ixodida</taxon>
        <taxon>Ixodoidea</taxon>
        <taxon>Ixodidae</taxon>
        <taxon>Amblyomminae</taxon>
        <taxon>Amblyomma</taxon>
    </lineage>
</organism>
<dbReference type="FunFam" id="3.90.190.10:FF:000185">
    <property type="entry name" value="Predicted protein"/>
    <property type="match status" value="1"/>
</dbReference>
<dbReference type="PANTHER" id="PTHR19134:SF562">
    <property type="entry name" value="PROTEIN-TYROSINE-PHOSPHATASE"/>
    <property type="match status" value="1"/>
</dbReference>
<accession>A0AAQ4FKS8</accession>
<dbReference type="EMBL" id="JARKHS020001297">
    <property type="protein sequence ID" value="KAK8787899.1"/>
    <property type="molecule type" value="Genomic_DNA"/>
</dbReference>
<protein>
    <recommendedName>
        <fullName evidence="2">protein-tyrosine-phosphatase</fullName>
        <ecNumber evidence="2">3.1.3.48</ecNumber>
    </recommendedName>
</protein>
<keyword evidence="8" id="KW-1185">Reference proteome</keyword>
<evidence type="ECO:0000313" key="8">
    <source>
        <dbReference type="Proteomes" id="UP001321473"/>
    </source>
</evidence>
<dbReference type="SMART" id="SM00194">
    <property type="entry name" value="PTPc"/>
    <property type="match status" value="1"/>
</dbReference>
<dbReference type="GO" id="GO:0016020">
    <property type="term" value="C:membrane"/>
    <property type="evidence" value="ECO:0007669"/>
    <property type="project" value="UniProtKB-SubCell"/>
</dbReference>
<dbReference type="PANTHER" id="PTHR19134">
    <property type="entry name" value="RECEPTOR-TYPE TYROSINE-PROTEIN PHOSPHATASE"/>
    <property type="match status" value="1"/>
</dbReference>
<evidence type="ECO:0000313" key="7">
    <source>
        <dbReference type="EMBL" id="KAK8787899.1"/>
    </source>
</evidence>
<comment type="caution">
    <text evidence="7">The sequence shown here is derived from an EMBL/GenBank/DDBJ whole genome shotgun (WGS) entry which is preliminary data.</text>
</comment>
<evidence type="ECO:0000256" key="4">
    <source>
        <dbReference type="ARBA" id="ARBA00022912"/>
    </source>
</evidence>
<dbReference type="InterPro" id="IPR003595">
    <property type="entry name" value="Tyr_Pase_cat"/>
</dbReference>
<dbReference type="AlphaFoldDB" id="A0AAQ4FKS8"/>
<feature type="domain" description="Tyrosine specific protein phosphatases" evidence="6">
    <location>
        <begin position="135"/>
        <end position="206"/>
    </location>
</feature>
<dbReference type="InterPro" id="IPR016130">
    <property type="entry name" value="Tyr_Pase_AS"/>
</dbReference>
<dbReference type="PRINTS" id="PR00700">
    <property type="entry name" value="PRTYPHPHTASE"/>
</dbReference>
<gene>
    <name evidence="7" type="ORF">V5799_022324</name>
</gene>
<dbReference type="Proteomes" id="UP001321473">
    <property type="component" value="Unassembled WGS sequence"/>
</dbReference>
<dbReference type="InterPro" id="IPR029021">
    <property type="entry name" value="Prot-tyrosine_phosphatase-like"/>
</dbReference>
<dbReference type="Pfam" id="PF00102">
    <property type="entry name" value="Y_phosphatase"/>
    <property type="match status" value="1"/>
</dbReference>
<dbReference type="Gene3D" id="3.90.190.10">
    <property type="entry name" value="Protein tyrosine phosphatase superfamily"/>
    <property type="match status" value="1"/>
</dbReference>
<dbReference type="GO" id="GO:0008045">
    <property type="term" value="P:motor neuron axon guidance"/>
    <property type="evidence" value="ECO:0007669"/>
    <property type="project" value="TreeGrafter"/>
</dbReference>
<dbReference type="GO" id="GO:0004725">
    <property type="term" value="F:protein tyrosine phosphatase activity"/>
    <property type="evidence" value="ECO:0007669"/>
    <property type="project" value="UniProtKB-EC"/>
</dbReference>
<dbReference type="PROSITE" id="PS50056">
    <property type="entry name" value="TYR_PHOSPHATASE_2"/>
    <property type="match status" value="1"/>
</dbReference>
<keyword evidence="4" id="KW-0904">Protein phosphatase</keyword>
<dbReference type="PROSITE" id="PS50055">
    <property type="entry name" value="TYR_PHOSPHATASE_PTP"/>
    <property type="match status" value="1"/>
</dbReference>
<dbReference type="SUPFAM" id="SSF52799">
    <property type="entry name" value="(Phosphotyrosine protein) phosphatases II"/>
    <property type="match status" value="1"/>
</dbReference>
<evidence type="ECO:0000259" key="6">
    <source>
        <dbReference type="PROSITE" id="PS50056"/>
    </source>
</evidence>
<dbReference type="CDD" id="cd00047">
    <property type="entry name" value="PTPc"/>
    <property type="match status" value="1"/>
</dbReference>
<evidence type="ECO:0000256" key="3">
    <source>
        <dbReference type="ARBA" id="ARBA00022801"/>
    </source>
</evidence>
<dbReference type="InterPro" id="IPR050348">
    <property type="entry name" value="Protein-Tyr_Phosphatase"/>
</dbReference>
<reference evidence="7 8" key="1">
    <citation type="journal article" date="2023" name="Arcadia Sci">
        <title>De novo assembly of a long-read Amblyomma americanum tick genome.</title>
        <authorList>
            <person name="Chou S."/>
            <person name="Poskanzer K.E."/>
            <person name="Rollins M."/>
            <person name="Thuy-Boun P.S."/>
        </authorList>
    </citation>
    <scope>NUCLEOTIDE SEQUENCE [LARGE SCALE GENOMIC DNA]</scope>
    <source>
        <strain evidence="7">F_SG_1</strain>
        <tissue evidence="7">Salivary glands</tissue>
    </source>
</reference>
<keyword evidence="3" id="KW-0378">Hydrolase</keyword>
<dbReference type="EC" id="3.1.3.48" evidence="2"/>
<comment type="similarity">
    <text evidence="1">Belongs to the protein-tyrosine phosphatase family.</text>
</comment>
<dbReference type="PROSITE" id="PS00383">
    <property type="entry name" value="TYR_PHOSPHATASE_1"/>
    <property type="match status" value="1"/>
</dbReference>
<dbReference type="SMART" id="SM00404">
    <property type="entry name" value="PTPc_motif"/>
    <property type="match status" value="1"/>
</dbReference>
<dbReference type="InterPro" id="IPR000242">
    <property type="entry name" value="PTP_cat"/>
</dbReference>
<name>A0AAQ4FKS8_AMBAM</name>
<dbReference type="InterPro" id="IPR000387">
    <property type="entry name" value="Tyr_Pase_dom"/>
</dbReference>
<sequence>MGGTPDYNESVAMNLSFYMAAKMSPGEVRSGREFTVGDGLYYGGYYNAPLVPESTYSVGLAAEVDFEGTKCEKYWPEKTAIYGEIQVHFIAEEQFPDYVIHQLHITLADTTREVKHFHLTSWPDHGVPLYPNTVLTFRRKVNQYRTYNEAPVVVHCSAGIGRTGTYILLDNLLEQSQSEGVVDVVGQLSAMRQNRMNVVETLEQYNFVHRALMESVCIRDHSVPCSKMYDRYTELLSLDETTGKSAIVKEFE</sequence>
<proteinExistence type="inferred from homology"/>
<evidence type="ECO:0000259" key="5">
    <source>
        <dbReference type="PROSITE" id="PS50055"/>
    </source>
</evidence>
<evidence type="ECO:0000256" key="1">
    <source>
        <dbReference type="ARBA" id="ARBA00009580"/>
    </source>
</evidence>
<feature type="domain" description="Tyrosine-protein phosphatase" evidence="5">
    <location>
        <begin position="1"/>
        <end position="215"/>
    </location>
</feature>
<evidence type="ECO:0000256" key="2">
    <source>
        <dbReference type="ARBA" id="ARBA00013064"/>
    </source>
</evidence>
<feature type="non-terminal residue" evidence="7">
    <location>
        <position position="252"/>
    </location>
</feature>